<dbReference type="OrthoDB" id="4473401at2759"/>
<dbReference type="SMART" id="SM00131">
    <property type="entry name" value="KU"/>
    <property type="match status" value="2"/>
</dbReference>
<dbReference type="Pfam" id="PF00014">
    <property type="entry name" value="Kunitz_BPTI"/>
    <property type="match status" value="2"/>
</dbReference>
<feature type="chain" id="PRO_5039900411" evidence="4">
    <location>
        <begin position="29"/>
        <end position="227"/>
    </location>
</feature>
<feature type="domain" description="BPTI/Kunitz inhibitor" evidence="5">
    <location>
        <begin position="173"/>
        <end position="223"/>
    </location>
</feature>
<dbReference type="InterPro" id="IPR036880">
    <property type="entry name" value="Kunitz_BPTI_sf"/>
</dbReference>
<keyword evidence="1" id="KW-0646">Protease inhibitor</keyword>
<dbReference type="FunFam" id="4.10.410.10:FF:000020">
    <property type="entry name" value="Collagen, type VI, alpha 3"/>
    <property type="match status" value="1"/>
</dbReference>
<dbReference type="PANTHER" id="PTHR10083:SF374">
    <property type="entry name" value="BPTI_KUNITZ INHIBITOR DOMAIN-CONTAINING PROTEIN"/>
    <property type="match status" value="1"/>
</dbReference>
<dbReference type="GeneID" id="111359802"/>
<evidence type="ECO:0000256" key="3">
    <source>
        <dbReference type="ARBA" id="ARBA00023157"/>
    </source>
</evidence>
<evidence type="ECO:0000313" key="6">
    <source>
        <dbReference type="Proteomes" id="UP000301870"/>
    </source>
</evidence>
<dbReference type="Gene3D" id="4.10.410.10">
    <property type="entry name" value="Pancreatic trypsin inhibitor Kunitz domain"/>
    <property type="match status" value="2"/>
</dbReference>
<evidence type="ECO:0000259" key="5">
    <source>
        <dbReference type="PROSITE" id="PS50279"/>
    </source>
</evidence>
<name>A0A9J7IWL0_SPOLT</name>
<protein>
    <submittedName>
        <fullName evidence="7">Tissue factor pathway inhibitor-like</fullName>
    </submittedName>
</protein>
<dbReference type="InterPro" id="IPR002223">
    <property type="entry name" value="Kunitz_BPTI"/>
</dbReference>
<proteinExistence type="predicted"/>
<dbReference type="PROSITE" id="PS50279">
    <property type="entry name" value="BPTI_KUNITZ_2"/>
    <property type="match status" value="2"/>
</dbReference>
<dbReference type="InterPro" id="IPR050098">
    <property type="entry name" value="TFPI/VKTCI-like"/>
</dbReference>
<dbReference type="SUPFAM" id="SSF57362">
    <property type="entry name" value="BPTI-like"/>
    <property type="match status" value="2"/>
</dbReference>
<evidence type="ECO:0000313" key="7">
    <source>
        <dbReference type="RefSeq" id="XP_022831223.1"/>
    </source>
</evidence>
<dbReference type="RefSeq" id="XP_022831223.1">
    <property type="nucleotide sequence ID" value="XM_022975455.1"/>
</dbReference>
<dbReference type="PRINTS" id="PR00759">
    <property type="entry name" value="BASICPTASE"/>
</dbReference>
<gene>
    <name evidence="7" type="primary">LOC111359802</name>
</gene>
<dbReference type="PROSITE" id="PS00280">
    <property type="entry name" value="BPTI_KUNITZ_1"/>
    <property type="match status" value="1"/>
</dbReference>
<keyword evidence="3" id="KW-1015">Disulfide bond</keyword>
<reference evidence="7" key="1">
    <citation type="submission" date="2025-08" db="UniProtKB">
        <authorList>
            <consortium name="RefSeq"/>
        </authorList>
    </citation>
    <scope>IDENTIFICATION</scope>
    <source>
        <strain evidence="7">Ishihara</strain>
        <tissue evidence="7">Whole body</tissue>
    </source>
</reference>
<organism evidence="6 7">
    <name type="scientific">Spodoptera litura</name>
    <name type="common">Asian cotton leafworm</name>
    <dbReference type="NCBI Taxonomy" id="69820"/>
    <lineage>
        <taxon>Eukaryota</taxon>
        <taxon>Metazoa</taxon>
        <taxon>Ecdysozoa</taxon>
        <taxon>Arthropoda</taxon>
        <taxon>Hexapoda</taxon>
        <taxon>Insecta</taxon>
        <taxon>Pterygota</taxon>
        <taxon>Neoptera</taxon>
        <taxon>Endopterygota</taxon>
        <taxon>Lepidoptera</taxon>
        <taxon>Glossata</taxon>
        <taxon>Ditrysia</taxon>
        <taxon>Noctuoidea</taxon>
        <taxon>Noctuidae</taxon>
        <taxon>Amphipyrinae</taxon>
        <taxon>Spodoptera</taxon>
    </lineage>
</organism>
<dbReference type="InterPro" id="IPR020901">
    <property type="entry name" value="Prtase_inh_Kunz-CS"/>
</dbReference>
<dbReference type="GO" id="GO:0004867">
    <property type="term" value="F:serine-type endopeptidase inhibitor activity"/>
    <property type="evidence" value="ECO:0007669"/>
    <property type="project" value="UniProtKB-KW"/>
</dbReference>
<keyword evidence="4" id="KW-0732">Signal</keyword>
<accession>A0A9J7IWL0</accession>
<dbReference type="Proteomes" id="UP000301870">
    <property type="component" value="Chromosome 29"/>
</dbReference>
<dbReference type="PROSITE" id="PS51257">
    <property type="entry name" value="PROKAR_LIPOPROTEIN"/>
    <property type="match status" value="1"/>
</dbReference>
<sequence>MGNRIFEIKNLYVFIVFVAFASCEGVSSIEDDSGDVYSTTLTTAKEYGSVSPKPRNLYRRFNVAIGEVSTPLDLFRGKKPQRRTRSHIETIWKWDFWCQLQPKIGKCTAEEQAKLGPARQSFYYDAQLDACQSFVFSGCDGNKNNFATLVDCDRHCKGSAFMAIKESTRTTYCGLQSNAGLCMALIQRYYYDINEKDCKVFLYGGCGGNQNRFKTHSSCMERCTEEK</sequence>
<evidence type="ECO:0000256" key="4">
    <source>
        <dbReference type="SAM" id="SignalP"/>
    </source>
</evidence>
<dbReference type="AlphaFoldDB" id="A0A9J7IWL0"/>
<feature type="signal peptide" evidence="4">
    <location>
        <begin position="1"/>
        <end position="28"/>
    </location>
</feature>
<feature type="domain" description="BPTI/Kunitz inhibitor" evidence="5">
    <location>
        <begin position="98"/>
        <end position="156"/>
    </location>
</feature>
<keyword evidence="2" id="KW-0722">Serine protease inhibitor</keyword>
<evidence type="ECO:0000256" key="2">
    <source>
        <dbReference type="ARBA" id="ARBA00022900"/>
    </source>
</evidence>
<evidence type="ECO:0000256" key="1">
    <source>
        <dbReference type="ARBA" id="ARBA00022690"/>
    </source>
</evidence>
<dbReference type="KEGG" id="sliu:111359802"/>
<dbReference type="CDD" id="cd00109">
    <property type="entry name" value="Kunitz-type"/>
    <property type="match status" value="2"/>
</dbReference>
<keyword evidence="6" id="KW-1185">Reference proteome</keyword>
<dbReference type="PANTHER" id="PTHR10083">
    <property type="entry name" value="KUNITZ-TYPE PROTEASE INHIBITOR-RELATED"/>
    <property type="match status" value="1"/>
</dbReference>
<dbReference type="GO" id="GO:0005615">
    <property type="term" value="C:extracellular space"/>
    <property type="evidence" value="ECO:0007669"/>
    <property type="project" value="TreeGrafter"/>
</dbReference>